<dbReference type="KEGG" id="dfa:DFA_06307"/>
<sequence length="682" mass="78286">MTSDSYLLKLSNVLLLHIISQIDDNEDIICLLLTCKQIYRNSSVRRLITFKGIGLITEKGDISQQFQATATRFNLNTFKDILENSISDQHVIFGEFNNNNNDNYPQWIQQRINIYRDSDKSNITTALVTNYQASSTLQLGSLFNNIDMWPSIETLSIINGTKQQRQEYTFYYNLISPVVDLGSIERLPRLERLSVYGVKEVKLGQHTTLKSLKLHVDPRCTLADLGLTRFVSLTDLSFKNQFVSIIESDLLPISLTSLTLRFSSSNKTPPRDIFHSLVSLVKLKIIFQNTLKEVEEEQEQAFIDLEHIPNLESFKFTDNNFHPSSRKYSFEIRVPPSIKTLIILSDWVCIPLQCVMPLLETLRVYGDILVDGRVSLLSSPSLKKLVIDQCKVIIPANFIPSTVESVRIYSYEKDVDILEQVVFPPSLSHLTVTGYCKSVNLPQSLVKLKVDAHKTSVSLPHCLKKLSYWGIDKSFDLMTFPSNYPPNLETIDLTHIHQNEFVIDNIPPSITNLLMPLAKSSDWLYGGPTIFSITSRLTKTVVSQQQQQWLPPSITHLTCRIWEFPSNYNSPKFVFRLDEVINHTNVRDLSIIITNSANQAPTYQFSIQRLDADNRNVLVLEKQTVTGGIITQRRIIKNNQQQQQDQHTQYYPIYLYLDTYSNSPYDLKWSFTKAKYNNNSEE</sequence>
<dbReference type="Proteomes" id="UP000007797">
    <property type="component" value="Unassembled WGS sequence"/>
</dbReference>
<evidence type="ECO:0000313" key="2">
    <source>
        <dbReference type="Proteomes" id="UP000007797"/>
    </source>
</evidence>
<dbReference type="GeneID" id="14876090"/>
<organism evidence="1 2">
    <name type="scientific">Cavenderia fasciculata</name>
    <name type="common">Slime mold</name>
    <name type="synonym">Dictyostelium fasciculatum</name>
    <dbReference type="NCBI Taxonomy" id="261658"/>
    <lineage>
        <taxon>Eukaryota</taxon>
        <taxon>Amoebozoa</taxon>
        <taxon>Evosea</taxon>
        <taxon>Eumycetozoa</taxon>
        <taxon>Dictyostelia</taxon>
        <taxon>Acytosteliales</taxon>
        <taxon>Cavenderiaceae</taxon>
        <taxon>Cavenderia</taxon>
    </lineage>
</organism>
<protein>
    <submittedName>
        <fullName evidence="1">Uncharacterized protein</fullName>
    </submittedName>
</protein>
<evidence type="ECO:0000313" key="1">
    <source>
        <dbReference type="EMBL" id="EGG24161.1"/>
    </source>
</evidence>
<dbReference type="SUPFAM" id="SSF52047">
    <property type="entry name" value="RNI-like"/>
    <property type="match status" value="1"/>
</dbReference>
<reference evidence="2" key="1">
    <citation type="journal article" date="2011" name="Genome Res.">
        <title>Phylogeny-wide analysis of social amoeba genomes highlights ancient origins for complex intercellular communication.</title>
        <authorList>
            <person name="Heidel A.J."/>
            <person name="Lawal H.M."/>
            <person name="Felder M."/>
            <person name="Schilde C."/>
            <person name="Helps N.R."/>
            <person name="Tunggal B."/>
            <person name="Rivero F."/>
            <person name="John U."/>
            <person name="Schleicher M."/>
            <person name="Eichinger L."/>
            <person name="Platzer M."/>
            <person name="Noegel A.A."/>
            <person name="Schaap P."/>
            <person name="Gloeckner G."/>
        </authorList>
    </citation>
    <scope>NUCLEOTIDE SEQUENCE [LARGE SCALE GENOMIC DNA]</scope>
    <source>
        <strain evidence="2">SH3</strain>
    </source>
</reference>
<dbReference type="AlphaFoldDB" id="F4PKN7"/>
<name>F4PKN7_CACFS</name>
<accession>F4PKN7</accession>
<dbReference type="EMBL" id="GL883007">
    <property type="protein sequence ID" value="EGG24161.1"/>
    <property type="molecule type" value="Genomic_DNA"/>
</dbReference>
<dbReference type="RefSeq" id="XP_004362012.1">
    <property type="nucleotide sequence ID" value="XM_004361955.1"/>
</dbReference>
<dbReference type="PANTHER" id="PTHR32134:SF92">
    <property type="entry name" value="FNIP REPEAT-CONTAINING PROTEIN"/>
    <property type="match status" value="1"/>
</dbReference>
<gene>
    <name evidence="1" type="ORF">DFA_06307</name>
</gene>
<dbReference type="PANTHER" id="PTHR32134">
    <property type="entry name" value="FNIP REPEAT-CONTAINING PROTEIN"/>
    <property type="match status" value="1"/>
</dbReference>
<keyword evidence="2" id="KW-1185">Reference proteome</keyword>
<dbReference type="InterPro" id="IPR051251">
    <property type="entry name" value="STK_FNIP-Repeat"/>
</dbReference>
<proteinExistence type="predicted"/>